<reference evidence="6" key="1">
    <citation type="submission" date="2023-06" db="EMBL/GenBank/DDBJ databases">
        <title>Identification and characterization of horizontal gene transfer across gut microbiota members of farm animals based on homology search.</title>
        <authorList>
            <person name="Zeman M."/>
            <person name="Kubasova T."/>
            <person name="Jahodarova E."/>
            <person name="Nykrynova M."/>
            <person name="Rychlik I."/>
        </authorList>
    </citation>
    <scope>NUCLEOTIDE SEQUENCE [LARGE SCALE GENOMIC DNA]</scope>
    <source>
        <strain evidence="6">105_WCHN</strain>
    </source>
</reference>
<keyword evidence="3 5" id="KW-0808">Transferase</keyword>
<comment type="pathway">
    <text evidence="3">Cofactor biosynthesis; coenzyme A biosynthesis; CoA from (R)-pantothenate: step 5/5.</text>
</comment>
<comment type="subcellular location">
    <subcellularLocation>
        <location evidence="3">Cytoplasm</location>
    </subcellularLocation>
</comment>
<proteinExistence type="inferred from homology"/>
<dbReference type="InterPro" id="IPR001977">
    <property type="entry name" value="Depp_CoAkinase"/>
</dbReference>
<keyword evidence="3 5" id="KW-0418">Kinase</keyword>
<sequence length="199" mass="21948">MTKVVGLTGGIASGKSTVSKMLSQVGFPIVDADLVAHRLQQPGQPGFERLVDHFGRGILTVGGELDRSRLGQLAFGDPVARDELNQAMQPLIREEIMAQVANFKRTGVPVVVIDVPLLFEQHYDDDCDLTVVVTVDRAHQLQRLQQRNGYDRVTALARIDAQLPLTVKAARADIVIDNNGDYHQLQKQVAQLVKRLHQA</sequence>
<evidence type="ECO:0000256" key="1">
    <source>
        <dbReference type="ARBA" id="ARBA00022741"/>
    </source>
</evidence>
<keyword evidence="6" id="KW-1185">Reference proteome</keyword>
<accession>A0ABT7VP95</accession>
<dbReference type="HAMAP" id="MF_00376">
    <property type="entry name" value="Dephospho_CoA_kinase"/>
    <property type="match status" value="1"/>
</dbReference>
<gene>
    <name evidence="3 5" type="primary">coaE</name>
    <name evidence="5" type="ORF">QUW46_05200</name>
</gene>
<evidence type="ECO:0000313" key="5">
    <source>
        <dbReference type="EMBL" id="MDM8333966.1"/>
    </source>
</evidence>
<evidence type="ECO:0000256" key="2">
    <source>
        <dbReference type="ARBA" id="ARBA00022840"/>
    </source>
</evidence>
<dbReference type="EC" id="2.7.1.24" evidence="3 4"/>
<keyword evidence="1 3" id="KW-0547">Nucleotide-binding</keyword>
<protein>
    <recommendedName>
        <fullName evidence="3 4">Dephospho-CoA kinase</fullName>
        <ecNumber evidence="3 4">2.7.1.24</ecNumber>
    </recommendedName>
    <alternativeName>
        <fullName evidence="3">Dephosphocoenzyme A kinase</fullName>
    </alternativeName>
</protein>
<comment type="similarity">
    <text evidence="3">Belongs to the CoaE family.</text>
</comment>
<dbReference type="GO" id="GO:0004140">
    <property type="term" value="F:dephospho-CoA kinase activity"/>
    <property type="evidence" value="ECO:0007669"/>
    <property type="project" value="UniProtKB-EC"/>
</dbReference>
<dbReference type="PANTHER" id="PTHR10695:SF46">
    <property type="entry name" value="BIFUNCTIONAL COENZYME A SYNTHASE-RELATED"/>
    <property type="match status" value="1"/>
</dbReference>
<organism evidence="5 6">
    <name type="scientific">Limosilactobacillus panis</name>
    <dbReference type="NCBI Taxonomy" id="47493"/>
    <lineage>
        <taxon>Bacteria</taxon>
        <taxon>Bacillati</taxon>
        <taxon>Bacillota</taxon>
        <taxon>Bacilli</taxon>
        <taxon>Lactobacillales</taxon>
        <taxon>Lactobacillaceae</taxon>
        <taxon>Limosilactobacillus</taxon>
    </lineage>
</organism>
<reference evidence="5 6" key="3">
    <citation type="submission" date="2023-06" db="EMBL/GenBank/DDBJ databases">
        <authorList>
            <person name="Zeman M."/>
            <person name="Kubasova T."/>
            <person name="Jahodarova E."/>
            <person name="Nykrynova M."/>
            <person name="Rychlik I."/>
        </authorList>
    </citation>
    <scope>NUCLEOTIDE SEQUENCE [LARGE SCALE GENOMIC DNA]</scope>
    <source>
        <strain evidence="5 6">105_WCHN</strain>
    </source>
</reference>
<dbReference type="RefSeq" id="WP_289560153.1">
    <property type="nucleotide sequence ID" value="NZ_JAUDEO010000024.1"/>
</dbReference>
<keyword evidence="2 3" id="KW-0067">ATP-binding</keyword>
<evidence type="ECO:0000256" key="4">
    <source>
        <dbReference type="NCBIfam" id="TIGR00152"/>
    </source>
</evidence>
<comment type="function">
    <text evidence="3">Catalyzes the phosphorylation of the 3'-hydroxyl group of dephosphocoenzyme A to form coenzyme A.</text>
</comment>
<comment type="caution">
    <text evidence="5">The sequence shown here is derived from an EMBL/GenBank/DDBJ whole genome shotgun (WGS) entry which is preliminary data.</text>
</comment>
<dbReference type="Gene3D" id="3.40.50.300">
    <property type="entry name" value="P-loop containing nucleotide triphosphate hydrolases"/>
    <property type="match status" value="1"/>
</dbReference>
<dbReference type="NCBIfam" id="TIGR00152">
    <property type="entry name" value="dephospho-CoA kinase"/>
    <property type="match status" value="1"/>
</dbReference>
<dbReference type="EMBL" id="JAUDEO010000024">
    <property type="protein sequence ID" value="MDM8333966.1"/>
    <property type="molecule type" value="Genomic_DNA"/>
</dbReference>
<dbReference type="Pfam" id="PF01121">
    <property type="entry name" value="CoaE"/>
    <property type="match status" value="1"/>
</dbReference>
<name>A0ABT7VP95_9LACO</name>
<dbReference type="Proteomes" id="UP001529423">
    <property type="component" value="Unassembled WGS sequence"/>
</dbReference>
<feature type="binding site" evidence="3">
    <location>
        <begin position="12"/>
        <end position="17"/>
    </location>
    <ligand>
        <name>ATP</name>
        <dbReference type="ChEBI" id="CHEBI:30616"/>
    </ligand>
</feature>
<comment type="catalytic activity">
    <reaction evidence="3">
        <text>3'-dephospho-CoA + ATP = ADP + CoA + H(+)</text>
        <dbReference type="Rhea" id="RHEA:18245"/>
        <dbReference type="ChEBI" id="CHEBI:15378"/>
        <dbReference type="ChEBI" id="CHEBI:30616"/>
        <dbReference type="ChEBI" id="CHEBI:57287"/>
        <dbReference type="ChEBI" id="CHEBI:57328"/>
        <dbReference type="ChEBI" id="CHEBI:456216"/>
        <dbReference type="EC" id="2.7.1.24"/>
    </reaction>
</comment>
<evidence type="ECO:0000256" key="3">
    <source>
        <dbReference type="HAMAP-Rule" id="MF_00376"/>
    </source>
</evidence>
<keyword evidence="3" id="KW-0173">Coenzyme A biosynthesis</keyword>
<reference evidence="5 6" key="2">
    <citation type="submission" date="2023-06" db="EMBL/GenBank/DDBJ databases">
        <title>Identification and characterization of horizontal gene transfer across gut microbiota members of farm animals based on homology search.</title>
        <authorList>
            <person name="Schwarzerova J."/>
            <person name="Nykrynova M."/>
            <person name="Jureckova K."/>
            <person name="Cejkova D."/>
            <person name="Rychlik I."/>
        </authorList>
    </citation>
    <scope>NUCLEOTIDE SEQUENCE [LARGE SCALE GENOMIC DNA]</scope>
    <source>
        <strain evidence="5 6">105_WCHN</strain>
    </source>
</reference>
<keyword evidence="3" id="KW-0963">Cytoplasm</keyword>
<evidence type="ECO:0000313" key="6">
    <source>
        <dbReference type="Proteomes" id="UP001529423"/>
    </source>
</evidence>
<dbReference type="SUPFAM" id="SSF52540">
    <property type="entry name" value="P-loop containing nucleoside triphosphate hydrolases"/>
    <property type="match status" value="1"/>
</dbReference>
<dbReference type="InterPro" id="IPR027417">
    <property type="entry name" value="P-loop_NTPase"/>
</dbReference>
<dbReference type="PANTHER" id="PTHR10695">
    <property type="entry name" value="DEPHOSPHO-COA KINASE-RELATED"/>
    <property type="match status" value="1"/>
</dbReference>
<dbReference type="CDD" id="cd02022">
    <property type="entry name" value="DPCK"/>
    <property type="match status" value="1"/>
</dbReference>
<dbReference type="PROSITE" id="PS51219">
    <property type="entry name" value="DPCK"/>
    <property type="match status" value="1"/>
</dbReference>